<dbReference type="AlphaFoldDB" id="A0A6M3J4E1"/>
<organism evidence="1">
    <name type="scientific">viral metagenome</name>
    <dbReference type="NCBI Taxonomy" id="1070528"/>
    <lineage>
        <taxon>unclassified sequences</taxon>
        <taxon>metagenomes</taxon>
        <taxon>organismal metagenomes</taxon>
    </lineage>
</organism>
<dbReference type="EMBL" id="MT145190">
    <property type="protein sequence ID" value="QJI04822.1"/>
    <property type="molecule type" value="Genomic_DNA"/>
</dbReference>
<gene>
    <name evidence="2" type="ORF">MM415A00115_0057</name>
    <name evidence="1" type="ORF">MM415B00490_0042</name>
</gene>
<sequence>MADYSELGFDSLLDRSLDLTSIESSQTSVYNPVTSSTPTVSLESGEYSGNLILARDASIRGGATDYNEGSGFWLGYRRGTSDYGFFIGNSAGNKLTYNTTDDTLTLTGTITATAGSIGGWTISATAIKDTAGVVGLSSAVTGGDDIRFWAGHATPASAPFYVTEAGNLVATSATISGTITATAIHIPDQDTTANSMHVESDGDTWWGCTQTNFTSDPDNATAYILKDGQAKFQSVFNVTGSSGETVSSDGTNVVATGNLKNQDTFTAGENLVAGQALYLSNADGKVYKTDASDSGKVQFVGFATANASANNPILVRIGGIMTGLSGLTAGNRYYVADAGSNPSIDTAENGLFSNTWSGTSGNSKGLGMYYSITTPGKLSFITVSGLKNNGGGEPGDLQLDFFVNYPSGKAKYGGGGLLETVTVAAGDIGTSEQDIIFTFTEPLYLSPGTYCFTIHQKSGGACEGDRYYEIEESSTITGTGMVINRWDTPSTGAWAGGDRLAAIWGWESITKSAGDIHDYFFTNVKLVGIAISASELFILTDETRYSQGQITFSSTAPASVTLGYAPQMVMIQALAWSTSGDDIVIQSWGVATRGGQGCAYANYDTSAASAATATDATRIFRAWAYDNDNVTSQGGAGGISFTADGFILGVGNVAGDNVSIQWSALG</sequence>
<protein>
    <submittedName>
        <fullName evidence="1">Uncharacterized protein</fullName>
    </submittedName>
</protein>
<accession>A0A6M3J4E1</accession>
<reference evidence="1" key="1">
    <citation type="submission" date="2020-03" db="EMBL/GenBank/DDBJ databases">
        <title>The deep terrestrial virosphere.</title>
        <authorList>
            <person name="Holmfeldt K."/>
            <person name="Nilsson E."/>
            <person name="Simone D."/>
            <person name="Lopez-Fernandez M."/>
            <person name="Wu X."/>
            <person name="de Brujin I."/>
            <person name="Lundin D."/>
            <person name="Andersson A."/>
            <person name="Bertilsson S."/>
            <person name="Dopson M."/>
        </authorList>
    </citation>
    <scope>NUCLEOTIDE SEQUENCE</scope>
    <source>
        <strain evidence="2">MM415A00115</strain>
        <strain evidence="1">MM415B00490</strain>
    </source>
</reference>
<name>A0A6M3J4E1_9ZZZZ</name>
<evidence type="ECO:0000313" key="1">
    <source>
        <dbReference type="EMBL" id="QJA64544.1"/>
    </source>
</evidence>
<dbReference type="EMBL" id="MT141521">
    <property type="protein sequence ID" value="QJA64544.1"/>
    <property type="molecule type" value="Genomic_DNA"/>
</dbReference>
<proteinExistence type="predicted"/>
<evidence type="ECO:0000313" key="2">
    <source>
        <dbReference type="EMBL" id="QJI04822.1"/>
    </source>
</evidence>